<feature type="signal peptide" evidence="2">
    <location>
        <begin position="1"/>
        <end position="31"/>
    </location>
</feature>
<dbReference type="InterPro" id="IPR052025">
    <property type="entry name" value="Xyloglucanase_GH74"/>
</dbReference>
<dbReference type="Pfam" id="PF17957">
    <property type="entry name" value="Big_7"/>
    <property type="match status" value="1"/>
</dbReference>
<dbReference type="SUPFAM" id="SSF81296">
    <property type="entry name" value="E set domains"/>
    <property type="match status" value="2"/>
</dbReference>
<dbReference type="InterPro" id="IPR013783">
    <property type="entry name" value="Ig-like_fold"/>
</dbReference>
<proteinExistence type="predicted"/>
<dbReference type="SUPFAM" id="SSF110296">
    <property type="entry name" value="Oligoxyloglucan reducing end-specific cellobiohydrolase"/>
    <property type="match status" value="2"/>
</dbReference>
<dbReference type="Proteomes" id="UP000587586">
    <property type="component" value="Unassembled WGS sequence"/>
</dbReference>
<feature type="domain" description="Ig-like" evidence="3">
    <location>
        <begin position="1279"/>
        <end position="1345"/>
    </location>
</feature>
<dbReference type="Gene3D" id="2.60.40.650">
    <property type="match status" value="1"/>
</dbReference>
<dbReference type="InterPro" id="IPR022038">
    <property type="entry name" value="Ig-like_bact"/>
</dbReference>
<evidence type="ECO:0000256" key="2">
    <source>
        <dbReference type="SAM" id="SignalP"/>
    </source>
</evidence>
<keyword evidence="1 2" id="KW-0732">Signal</keyword>
<name>A0A6V8N6X5_9BACT</name>
<dbReference type="Pfam" id="PF13205">
    <property type="entry name" value="Big_5"/>
    <property type="match status" value="1"/>
</dbReference>
<dbReference type="Gene3D" id="2.60.40.10">
    <property type="entry name" value="Immunoglobulins"/>
    <property type="match status" value="3"/>
</dbReference>
<dbReference type="InterPro" id="IPR032812">
    <property type="entry name" value="SbsA_Ig"/>
</dbReference>
<dbReference type="InterPro" id="IPR014755">
    <property type="entry name" value="Cu-Rt/internalin_Ig-like"/>
</dbReference>
<keyword evidence="6" id="KW-1185">Reference proteome</keyword>
<protein>
    <recommendedName>
        <fullName evidence="7">Dockerin domain-containing protein</fullName>
    </recommendedName>
</protein>
<evidence type="ECO:0000313" key="5">
    <source>
        <dbReference type="EMBL" id="GFO67303.1"/>
    </source>
</evidence>
<dbReference type="InterPro" id="IPR036439">
    <property type="entry name" value="Dockerin_dom_sf"/>
</dbReference>
<organism evidence="5 6">
    <name type="scientific">Geomonas limicola</name>
    <dbReference type="NCBI Taxonomy" id="2740186"/>
    <lineage>
        <taxon>Bacteria</taxon>
        <taxon>Pseudomonadati</taxon>
        <taxon>Thermodesulfobacteriota</taxon>
        <taxon>Desulfuromonadia</taxon>
        <taxon>Geobacterales</taxon>
        <taxon>Geobacteraceae</taxon>
        <taxon>Geomonas</taxon>
    </lineage>
</organism>
<evidence type="ECO:0000259" key="4">
    <source>
        <dbReference type="Pfam" id="PF13205"/>
    </source>
</evidence>
<evidence type="ECO:0000313" key="6">
    <source>
        <dbReference type="Proteomes" id="UP000587586"/>
    </source>
</evidence>
<dbReference type="PANTHER" id="PTHR43739">
    <property type="entry name" value="XYLOGLUCANASE (EUROFUNG)"/>
    <property type="match status" value="1"/>
</dbReference>
<dbReference type="GO" id="GO:0000272">
    <property type="term" value="P:polysaccharide catabolic process"/>
    <property type="evidence" value="ECO:0007669"/>
    <property type="project" value="InterPro"/>
</dbReference>
<dbReference type="SUPFAM" id="SSF63446">
    <property type="entry name" value="Type I dockerin domain"/>
    <property type="match status" value="1"/>
</dbReference>
<dbReference type="Gene3D" id="2.130.10.10">
    <property type="entry name" value="YVTN repeat-like/Quinoprotein amine dehydrogenase"/>
    <property type="match status" value="4"/>
</dbReference>
<evidence type="ECO:0000259" key="3">
    <source>
        <dbReference type="Pfam" id="PF12245"/>
    </source>
</evidence>
<sequence>MRLRNNFSLRLPWAALLALALWFAGAAPAQAAITYNNWSSSGPTPAPSKAVVKTLAVAPTTPLATVYNGTDGGGVYTMNEGGTGWTAANAGLKNRQIQGFAVHPVDPKVVYAATRDGLFKTSDGAASWVDASSGLTTTNVRFVAIDPLTPTTLYAAGPAGVFKSSDGAGSWSQVNTGLTSQNVRWLLIDPVSTSIVYAATDAGIFQTTDSGAHWGAVNTGLNNQDVLCLAYGATGSSPTIFAGTNGGGVFISSDAGATWAADNGSLGNLIVNIILVDNPAAPGTAYAGTGNGLYKQSYASSSWGAWSSVTSGISVPAVLHALANNPTARATLYAGTDLGAFRSTASGSSWTALGTGLRPGSSLAIKPSDNTIIVGGMANGGIYRSSDSASTWIAVTSANPGTPTAFLFDPTGTPVYAASGNGVYKSVDDGVTWTSLSANLPNTDVRALCLGAGGALHAATSEGIYVYNSGTDTWSAYAGGQPSNTDLTGLAFRGVSLFTATNGGGVYRSDNGGSWSQINTNLTSTVVNALVLDAGNIYVGTPSGVFRSADNGATWFQVSSGITNTNVKALGLAMGNPSFLTAGTNGGGVFFSTNSGDVWTAMNTGLTDKTVTSLAASSAAKKVYAGTAGSKIFGLKLSPVSAISPSAPSASSPVDFGIVNVNDTKIQVFNLLNTGTLQLNVSAMSLAGTDAGLYHVVAGGSRQCNLPTPVIEAGDYCTIGVNFIPTTTGTKTASLVIASDAPNQPVTSYLQGKGGFPPVASIVTPTTGSTVRNPLAISGTAIDKNQITGADGTGSNLTKVEISTDGGATWNLATKNATLNSWTQWSYSWTATPLPLNGPYVVSARATDSNGIVQSVLSTVNLTVDNVPPVTSIAAKPKVLDNSASGTFSFTVDKPGSTSQCTLDGLTLSCVSPFSYSGLADGSHNFSVLSTDPVGNLETSAKSYGWTIDTAPPVTSISSTPSFYTTASDANFAFSSSEANSAFSCTIDGVSAPCTSPRSYTNLADGSHVFKVQATDPAGNTATTAPTTQTYTWIVDKNNKPSSTITAPGAPLTGTSFNFAGTATDAISGVGTVNIAINGGSYRAAADAAVNPALPWSSWSYLWSLPVNGSYTIQAQAVDNAGNLQANPSTASIIVANPLPDVQLVSPLNAALVGSSSPRVITGTAQAAPGGLALQKVQVAVFSATNPPTTLTWSDASGTTAWSYNWLLPTDGAYTIQARVLDVAPALDGSIVGNVSQVVSRNVTIDTVPPVSTITPLANPYLMGHLATLRGTADDPAPATGLQQVTVTLTDRLGAVASSGLANYNSLTKSWIYTSGTLADGTYTVQSVATDNAGNTQAIASTSSVTIDNVPPVTSITAQPPVLSNLPLSSFTFSANEPSTFICSLDGVAAPCSACGSVPVATCTQSYSGLGNGAHVFTVQATDAAGNQELAAKSAGWTIDLIPPTVTATSPVDGTKRLSVANTRVTVTFSKNVDAATVDASTFYLDHGATAQVSYDAATKTATLTPTGPLAYATTYTATASTAIADFAHNTLGSNYSFSFSTDPDGDVNLDGKVDLTDAMLCLQMAVGLVTPNSDQVRHGDLAPFRTGKPYSDGKLDASDALIILSKVVGLVSW</sequence>
<dbReference type="Gene3D" id="1.10.1330.10">
    <property type="entry name" value="Dockerin domain"/>
    <property type="match status" value="1"/>
</dbReference>
<accession>A0A6V8N6X5</accession>
<dbReference type="CDD" id="cd14256">
    <property type="entry name" value="Dockerin_I"/>
    <property type="match status" value="1"/>
</dbReference>
<dbReference type="NCBIfam" id="NF012200">
    <property type="entry name" value="choice_anch_D"/>
    <property type="match status" value="1"/>
</dbReference>
<dbReference type="GO" id="GO:0010411">
    <property type="term" value="P:xyloglucan metabolic process"/>
    <property type="evidence" value="ECO:0007669"/>
    <property type="project" value="TreeGrafter"/>
</dbReference>
<reference evidence="6" key="1">
    <citation type="submission" date="2020-06" db="EMBL/GenBank/DDBJ databases">
        <title>Draft genomic sequecing of Geomonas sp. Red745.</title>
        <authorList>
            <person name="Itoh H."/>
            <person name="Xu Z.X."/>
            <person name="Ushijima N."/>
            <person name="Masuda Y."/>
            <person name="Shiratori Y."/>
            <person name="Senoo K."/>
        </authorList>
    </citation>
    <scope>NUCLEOTIDE SEQUENCE [LARGE SCALE GENOMIC DNA]</scope>
    <source>
        <strain evidence="6">Red745</strain>
    </source>
</reference>
<dbReference type="InterPro" id="IPR015943">
    <property type="entry name" value="WD40/YVTN_repeat-like_dom_sf"/>
</dbReference>
<dbReference type="Gene3D" id="2.60.40.1220">
    <property type="match status" value="1"/>
</dbReference>
<evidence type="ECO:0008006" key="7">
    <source>
        <dbReference type="Google" id="ProtNLM"/>
    </source>
</evidence>
<feature type="chain" id="PRO_5028247885" description="Dockerin domain-containing protein" evidence="2">
    <location>
        <begin position="32"/>
        <end position="1614"/>
    </location>
</feature>
<feature type="domain" description="SbsA Ig-like" evidence="4">
    <location>
        <begin position="1442"/>
        <end position="1542"/>
    </location>
</feature>
<dbReference type="RefSeq" id="WP_183359862.1">
    <property type="nucleotide sequence ID" value="NZ_BLXZ01000002.1"/>
</dbReference>
<dbReference type="Pfam" id="PF12245">
    <property type="entry name" value="Big_3_2"/>
    <property type="match status" value="1"/>
</dbReference>
<evidence type="ECO:0000256" key="1">
    <source>
        <dbReference type="ARBA" id="ARBA00022729"/>
    </source>
</evidence>
<dbReference type="InterPro" id="IPR014756">
    <property type="entry name" value="Ig_E-set"/>
</dbReference>
<gene>
    <name evidence="5" type="ORF">GMLC_08820</name>
</gene>
<comment type="caution">
    <text evidence="5">The sequence shown here is derived from an EMBL/GenBank/DDBJ whole genome shotgun (WGS) entry which is preliminary data.</text>
</comment>
<dbReference type="EMBL" id="BLXZ01000002">
    <property type="protein sequence ID" value="GFO67303.1"/>
    <property type="molecule type" value="Genomic_DNA"/>
</dbReference>
<dbReference type="PANTHER" id="PTHR43739:SF5">
    <property type="entry name" value="EXO-ALPHA-SIALIDASE"/>
    <property type="match status" value="1"/>
</dbReference>